<reference evidence="1" key="1">
    <citation type="submission" date="2014-11" db="EMBL/GenBank/DDBJ databases">
        <authorList>
            <person name="Amaro Gonzalez C."/>
        </authorList>
    </citation>
    <scope>NUCLEOTIDE SEQUENCE</scope>
</reference>
<reference evidence="1" key="2">
    <citation type="journal article" date="2015" name="Fish Shellfish Immunol.">
        <title>Early steps in the European eel (Anguilla anguilla)-Vibrio vulnificus interaction in the gills: Role of the RtxA13 toxin.</title>
        <authorList>
            <person name="Callol A."/>
            <person name="Pajuelo D."/>
            <person name="Ebbesson L."/>
            <person name="Teles M."/>
            <person name="MacKenzie S."/>
            <person name="Amaro C."/>
        </authorList>
    </citation>
    <scope>NUCLEOTIDE SEQUENCE</scope>
</reference>
<organism evidence="1">
    <name type="scientific">Anguilla anguilla</name>
    <name type="common">European freshwater eel</name>
    <name type="synonym">Muraena anguilla</name>
    <dbReference type="NCBI Taxonomy" id="7936"/>
    <lineage>
        <taxon>Eukaryota</taxon>
        <taxon>Metazoa</taxon>
        <taxon>Chordata</taxon>
        <taxon>Craniata</taxon>
        <taxon>Vertebrata</taxon>
        <taxon>Euteleostomi</taxon>
        <taxon>Actinopterygii</taxon>
        <taxon>Neopterygii</taxon>
        <taxon>Teleostei</taxon>
        <taxon>Anguilliformes</taxon>
        <taxon>Anguillidae</taxon>
        <taxon>Anguilla</taxon>
    </lineage>
</organism>
<sequence>MLFIYNVPLIHPKTLNVDDYSNICVVLSYVRHFSCDSSIADYFLYKLLPLDTFM</sequence>
<accession>A0A0E9PC32</accession>
<dbReference type="AlphaFoldDB" id="A0A0E9PC32"/>
<proteinExistence type="predicted"/>
<name>A0A0E9PC32_ANGAN</name>
<evidence type="ECO:0000313" key="1">
    <source>
        <dbReference type="EMBL" id="JAH01817.1"/>
    </source>
</evidence>
<protein>
    <submittedName>
        <fullName evidence="1">Uncharacterized protein</fullName>
    </submittedName>
</protein>
<dbReference type="EMBL" id="GBXM01106760">
    <property type="protein sequence ID" value="JAH01817.1"/>
    <property type="molecule type" value="Transcribed_RNA"/>
</dbReference>